<evidence type="ECO:0000256" key="8">
    <source>
        <dbReference type="ARBA" id="ARBA00023136"/>
    </source>
</evidence>
<keyword evidence="6 10" id="KW-0547">Nucleotide-binding</keyword>
<evidence type="ECO:0000313" key="12">
    <source>
        <dbReference type="EMBL" id="MDJ1172087.1"/>
    </source>
</evidence>
<organism evidence="12 13">
    <name type="scientific">Roseofilum acuticapitatum BLCC-M154</name>
    <dbReference type="NCBI Taxonomy" id="3022444"/>
    <lineage>
        <taxon>Bacteria</taxon>
        <taxon>Bacillati</taxon>
        <taxon>Cyanobacteriota</taxon>
        <taxon>Cyanophyceae</taxon>
        <taxon>Desertifilales</taxon>
        <taxon>Desertifilaceae</taxon>
        <taxon>Roseofilum</taxon>
        <taxon>Roseofilum acuticapitatum</taxon>
    </lineage>
</organism>
<dbReference type="InterPro" id="IPR003439">
    <property type="entry name" value="ABC_transporter-like_ATP-bd"/>
</dbReference>
<dbReference type="NCBIfam" id="TIGR02673">
    <property type="entry name" value="FtsE"/>
    <property type="match status" value="1"/>
</dbReference>
<evidence type="ECO:0000256" key="10">
    <source>
        <dbReference type="RuleBase" id="RU365094"/>
    </source>
</evidence>
<keyword evidence="5 10" id="KW-0132">Cell division</keyword>
<dbReference type="InterPro" id="IPR017871">
    <property type="entry name" value="ABC_transporter-like_CS"/>
</dbReference>
<dbReference type="PANTHER" id="PTHR24220">
    <property type="entry name" value="IMPORT ATP-BINDING PROTEIN"/>
    <property type="match status" value="1"/>
</dbReference>
<dbReference type="SMART" id="SM00382">
    <property type="entry name" value="AAA"/>
    <property type="match status" value="1"/>
</dbReference>
<dbReference type="CDD" id="cd03255">
    <property type="entry name" value="ABC_MJ0796_LolCDE_FtsE"/>
    <property type="match status" value="1"/>
</dbReference>
<evidence type="ECO:0000256" key="2">
    <source>
        <dbReference type="ARBA" id="ARBA00020019"/>
    </source>
</evidence>
<dbReference type="PROSITE" id="PS00211">
    <property type="entry name" value="ABC_TRANSPORTER_1"/>
    <property type="match status" value="1"/>
</dbReference>
<evidence type="ECO:0000256" key="7">
    <source>
        <dbReference type="ARBA" id="ARBA00022840"/>
    </source>
</evidence>
<comment type="function">
    <text evidence="10">Part of the ABC transporter FtsEX involved in cellular division.</text>
</comment>
<accession>A0ABT7AZU3</accession>
<dbReference type="PROSITE" id="PS50893">
    <property type="entry name" value="ABC_TRANSPORTER_2"/>
    <property type="match status" value="1"/>
</dbReference>
<keyword evidence="13" id="KW-1185">Reference proteome</keyword>
<evidence type="ECO:0000256" key="3">
    <source>
        <dbReference type="ARBA" id="ARBA00022448"/>
    </source>
</evidence>
<dbReference type="InterPro" id="IPR027417">
    <property type="entry name" value="P-loop_NTPase"/>
</dbReference>
<evidence type="ECO:0000256" key="5">
    <source>
        <dbReference type="ARBA" id="ARBA00022618"/>
    </source>
</evidence>
<keyword evidence="3" id="KW-0813">Transport</keyword>
<keyword evidence="7 10" id="KW-0067">ATP-binding</keyword>
<dbReference type="InterPro" id="IPR003593">
    <property type="entry name" value="AAA+_ATPase"/>
</dbReference>
<evidence type="ECO:0000256" key="9">
    <source>
        <dbReference type="ARBA" id="ARBA00023306"/>
    </source>
</evidence>
<dbReference type="InterPro" id="IPR015854">
    <property type="entry name" value="ABC_transpr_LolD-like"/>
</dbReference>
<evidence type="ECO:0000256" key="1">
    <source>
        <dbReference type="ARBA" id="ARBA00005417"/>
    </source>
</evidence>
<evidence type="ECO:0000259" key="11">
    <source>
        <dbReference type="PROSITE" id="PS50893"/>
    </source>
</evidence>
<comment type="similarity">
    <text evidence="1 10">Belongs to the ABC transporter superfamily.</text>
</comment>
<keyword evidence="4 10" id="KW-1003">Cell membrane</keyword>
<reference evidence="12 13" key="1">
    <citation type="submission" date="2023-01" db="EMBL/GenBank/DDBJ databases">
        <title>Novel diversity within Roseofilum (Cyanobacteria; Desertifilaceae) from marine benthic mats with descriptions of four novel species.</title>
        <authorList>
            <person name="Wang Y."/>
            <person name="Berthold D.E."/>
            <person name="Hu J."/>
            <person name="Lefler F.W."/>
            <person name="Laughinghouse H.D. IV."/>
        </authorList>
    </citation>
    <scope>NUCLEOTIDE SEQUENCE [LARGE SCALE GENOMIC DNA]</scope>
    <source>
        <strain evidence="12 13">BLCC-M154</strain>
    </source>
</reference>
<comment type="caution">
    <text evidence="12">The sequence shown here is derived from an EMBL/GenBank/DDBJ whole genome shotgun (WGS) entry which is preliminary data.</text>
</comment>
<protein>
    <recommendedName>
        <fullName evidence="2 10">Cell division ATP-binding protein FtsE</fullName>
    </recommendedName>
</protein>
<keyword evidence="8 10" id="KW-0472">Membrane</keyword>
<sequence length="249" mass="27714">MKTLKQTLQSVQQWWQPSPSPKSSTSGKEIIIEFEKVNKTYEKGTCPLRQVSLVVYKGDFLFITGASGAGKSTFLKLIYGAEKPTSGNLTVLGETMTDLKGDRLCQLRRKMGIVFQDYQLIPQKTIAENLTFVLHAQGLSQPEIQRRLPATLRMLGLSHKANSFPRYLSGGEQQRASLARALVGTPPLLLADEPTGNLDSHNAMQVMKILQKLNRMGITILVTTHDERLIQFLGKPVFSLHQGHLSQVD</sequence>
<feature type="domain" description="ABC transporter" evidence="11">
    <location>
        <begin position="32"/>
        <end position="248"/>
    </location>
</feature>
<dbReference type="EMBL" id="JAQOSP010000141">
    <property type="protein sequence ID" value="MDJ1172087.1"/>
    <property type="molecule type" value="Genomic_DNA"/>
</dbReference>
<evidence type="ECO:0000256" key="4">
    <source>
        <dbReference type="ARBA" id="ARBA00022475"/>
    </source>
</evidence>
<evidence type="ECO:0000256" key="6">
    <source>
        <dbReference type="ARBA" id="ARBA00022741"/>
    </source>
</evidence>
<dbReference type="InterPro" id="IPR017911">
    <property type="entry name" value="MacB-like_ATP-bd"/>
</dbReference>
<proteinExistence type="inferred from homology"/>
<dbReference type="Proteomes" id="UP001235303">
    <property type="component" value="Unassembled WGS sequence"/>
</dbReference>
<gene>
    <name evidence="10 12" type="primary">ftsE</name>
    <name evidence="12" type="ORF">PMG71_21910</name>
</gene>
<keyword evidence="9 10" id="KW-0131">Cell cycle</keyword>
<dbReference type="GO" id="GO:0005524">
    <property type="term" value="F:ATP binding"/>
    <property type="evidence" value="ECO:0007669"/>
    <property type="project" value="UniProtKB-KW"/>
</dbReference>
<dbReference type="GO" id="GO:0051301">
    <property type="term" value="P:cell division"/>
    <property type="evidence" value="ECO:0007669"/>
    <property type="project" value="UniProtKB-KW"/>
</dbReference>
<dbReference type="RefSeq" id="WP_283755840.1">
    <property type="nucleotide sequence ID" value="NZ_JAQOSP010000141.1"/>
</dbReference>
<name>A0ABT7AZU3_9CYAN</name>
<evidence type="ECO:0000313" key="13">
    <source>
        <dbReference type="Proteomes" id="UP001235303"/>
    </source>
</evidence>
<comment type="subunit">
    <text evidence="10">Homodimer. Forms a membrane-associated complex with FtsX.</text>
</comment>
<dbReference type="PANTHER" id="PTHR24220:SF470">
    <property type="entry name" value="CELL DIVISION ATP-BINDING PROTEIN FTSE"/>
    <property type="match status" value="1"/>
</dbReference>
<dbReference type="SUPFAM" id="SSF52540">
    <property type="entry name" value="P-loop containing nucleoside triphosphate hydrolases"/>
    <property type="match status" value="1"/>
</dbReference>
<dbReference type="Pfam" id="PF00005">
    <property type="entry name" value="ABC_tran"/>
    <property type="match status" value="1"/>
</dbReference>
<dbReference type="InterPro" id="IPR005286">
    <property type="entry name" value="Cell_div_FtsE"/>
</dbReference>
<comment type="subcellular location">
    <subcellularLocation>
        <location evidence="10">Cell membrane</location>
        <topology evidence="10">Peripheral membrane protein</topology>
        <orientation evidence="10">Cytoplasmic side</orientation>
    </subcellularLocation>
</comment>
<dbReference type="Gene3D" id="3.40.50.300">
    <property type="entry name" value="P-loop containing nucleotide triphosphate hydrolases"/>
    <property type="match status" value="1"/>
</dbReference>